<proteinExistence type="predicted"/>
<gene>
    <name evidence="1" type="ORF">R5W23_005654</name>
</gene>
<evidence type="ECO:0000313" key="2">
    <source>
        <dbReference type="Proteomes" id="UP001272242"/>
    </source>
</evidence>
<dbReference type="EMBL" id="JAXBLV010000034">
    <property type="protein sequence ID" value="MDY3558534.1"/>
    <property type="molecule type" value="Genomic_DNA"/>
</dbReference>
<protein>
    <recommendedName>
        <fullName evidence="3">DUF4375 domain-containing protein</fullName>
    </recommendedName>
</protein>
<organism evidence="1 2">
    <name type="scientific">Gemmata algarum</name>
    <dbReference type="NCBI Taxonomy" id="2975278"/>
    <lineage>
        <taxon>Bacteria</taxon>
        <taxon>Pseudomonadati</taxon>
        <taxon>Planctomycetota</taxon>
        <taxon>Planctomycetia</taxon>
        <taxon>Gemmatales</taxon>
        <taxon>Gemmataceae</taxon>
        <taxon>Gemmata</taxon>
    </lineage>
</organism>
<reference evidence="2" key="1">
    <citation type="journal article" date="2023" name="Mar. Drugs">
        <title>Gemmata algarum, a Novel Planctomycete Isolated from an Algal Mat, Displays Antimicrobial Activity.</title>
        <authorList>
            <person name="Kumar G."/>
            <person name="Kallscheuer N."/>
            <person name="Kashif M."/>
            <person name="Ahamad S."/>
            <person name="Jagadeeshwari U."/>
            <person name="Pannikurungottu S."/>
            <person name="Haufschild T."/>
            <person name="Kabuu M."/>
            <person name="Sasikala C."/>
            <person name="Jogler C."/>
            <person name="Ramana C."/>
        </authorList>
    </citation>
    <scope>NUCLEOTIDE SEQUENCE [LARGE SCALE GENOMIC DNA]</scope>
    <source>
        <strain evidence="2">JC673</strain>
    </source>
</reference>
<dbReference type="Proteomes" id="UP001272242">
    <property type="component" value="Unassembled WGS sequence"/>
</dbReference>
<dbReference type="RefSeq" id="WP_320685440.1">
    <property type="nucleotide sequence ID" value="NZ_JAXBLV010000034.1"/>
</dbReference>
<name>A0ABU5ETF5_9BACT</name>
<evidence type="ECO:0000313" key="1">
    <source>
        <dbReference type="EMBL" id="MDY3558534.1"/>
    </source>
</evidence>
<evidence type="ECO:0008006" key="3">
    <source>
        <dbReference type="Google" id="ProtNLM"/>
    </source>
</evidence>
<comment type="caution">
    <text evidence="1">The sequence shown here is derived from an EMBL/GenBank/DDBJ whole genome shotgun (WGS) entry which is preliminary data.</text>
</comment>
<keyword evidence="2" id="KW-1185">Reference proteome</keyword>
<accession>A0ABU5ETF5</accession>
<sequence length="132" mass="13851">MPGLVTQIRRMYADIADHGGDFGDGVEHGEFDPFAVAAAPGLAPFERVGAAVAVLCRLMCAIDNGGHAWVAAEYGPRVRELLWAGALDHEPLVRTAAEAFFASEAAFVAALRPVYEGVVRRWAADVASGAAG</sequence>